<dbReference type="AlphaFoldDB" id="A0A1Q6DUJ0"/>
<protein>
    <submittedName>
        <fullName evidence="1">Uncharacterized protein</fullName>
    </submittedName>
</protein>
<gene>
    <name evidence="1" type="ORF">BTN85_0524</name>
</gene>
<dbReference type="Proteomes" id="UP000185744">
    <property type="component" value="Unassembled WGS sequence"/>
</dbReference>
<proteinExistence type="predicted"/>
<evidence type="ECO:0000313" key="1">
    <source>
        <dbReference type="EMBL" id="OKY78040.1"/>
    </source>
</evidence>
<evidence type="ECO:0000313" key="2">
    <source>
        <dbReference type="Proteomes" id="UP000185744"/>
    </source>
</evidence>
<dbReference type="EMBL" id="MSDW01000001">
    <property type="protein sequence ID" value="OKY78040.1"/>
    <property type="molecule type" value="Genomic_DNA"/>
</dbReference>
<comment type="caution">
    <text evidence="1">The sequence shown here is derived from an EMBL/GenBank/DDBJ whole genome shotgun (WGS) entry which is preliminary data.</text>
</comment>
<sequence length="81" mass="9651">MVGYSRMRKCLRQNLCGLTKQEYEILKKMSHKSKDLYNEVFYEKETNTSLTMGDTFNYCNAYKRLKVESESYRVLASQMAR</sequence>
<dbReference type="InParanoid" id="A0A1Q6DUJ0"/>
<keyword evidence="2" id="KW-1185">Reference proteome</keyword>
<accession>A0A1Q6DUJ0</accession>
<reference evidence="1" key="1">
    <citation type="submission" date="2016-12" db="EMBL/GenBank/DDBJ databases">
        <title>Discovery of methanogenic haloarchaea.</title>
        <authorList>
            <person name="Sorokin D.Y."/>
            <person name="Makarova K.S."/>
            <person name="Abbas B."/>
            <person name="Ferrer M."/>
            <person name="Golyshin P.N."/>
        </authorList>
    </citation>
    <scope>NUCLEOTIDE SEQUENCE [LARGE SCALE GENOMIC DNA]</scope>
    <source>
        <strain evidence="1">HMET1</strain>
    </source>
</reference>
<organism evidence="1 2">
    <name type="scientific">Methanohalarchaeum thermophilum</name>
    <dbReference type="NCBI Taxonomy" id="1903181"/>
    <lineage>
        <taxon>Archaea</taxon>
        <taxon>Methanobacteriati</taxon>
        <taxon>Methanobacteriota</taxon>
        <taxon>Methanonatronarchaeia</taxon>
        <taxon>Methanonatronarchaeales</taxon>
        <taxon>Methanonatronarchaeaceae</taxon>
        <taxon>Candidatus Methanohalarchaeum</taxon>
    </lineage>
</organism>
<name>A0A1Q6DUJ0_METT1</name>